<protein>
    <submittedName>
        <fullName evidence="3">Chaperonin</fullName>
    </submittedName>
</protein>
<comment type="similarity">
    <text evidence="1">Belongs to the chaperonin (HSP60) family.</text>
</comment>
<dbReference type="PANTHER" id="PTHR45633">
    <property type="entry name" value="60 KDA HEAT SHOCK PROTEIN, MITOCHONDRIAL"/>
    <property type="match status" value="1"/>
</dbReference>
<gene>
    <name evidence="3" type="primary">HSP60_2</name>
    <name evidence="3" type="ORF">LTR16_011720</name>
</gene>
<name>A0ABR0M2K5_9PEZI</name>
<feature type="non-terminal residue" evidence="3">
    <location>
        <position position="1"/>
    </location>
</feature>
<dbReference type="Pfam" id="PF00118">
    <property type="entry name" value="Cpn60_TCP1"/>
    <property type="match status" value="1"/>
</dbReference>
<keyword evidence="2" id="KW-0143">Chaperone</keyword>
<sequence>GILPGGGTGLLKAAANALGSIKTANFDQSLGVAIVRAAIQKPARTIVENAGAEGSVVVGKLMDEFGSDFNKGFNSATGEYVDMIAAGILDPFKVVRTALTDASGVASLLGTTEVAIVEAPEDKGPPMGGGMGGGMPGGMGGMF</sequence>
<dbReference type="InterPro" id="IPR001844">
    <property type="entry name" value="Cpn60/GroEL"/>
</dbReference>
<organism evidence="3 4">
    <name type="scientific">Cryomyces antarcticus</name>
    <dbReference type="NCBI Taxonomy" id="329879"/>
    <lineage>
        <taxon>Eukaryota</taxon>
        <taxon>Fungi</taxon>
        <taxon>Dikarya</taxon>
        <taxon>Ascomycota</taxon>
        <taxon>Pezizomycotina</taxon>
        <taxon>Dothideomycetes</taxon>
        <taxon>Dothideomycetes incertae sedis</taxon>
        <taxon>Cryomyces</taxon>
    </lineage>
</organism>
<dbReference type="InterPro" id="IPR027413">
    <property type="entry name" value="GROEL-like_equatorial_sf"/>
</dbReference>
<accession>A0ABR0M2K5</accession>
<evidence type="ECO:0000313" key="4">
    <source>
        <dbReference type="Proteomes" id="UP001357485"/>
    </source>
</evidence>
<proteinExistence type="inferred from homology"/>
<dbReference type="Proteomes" id="UP001357485">
    <property type="component" value="Unassembled WGS sequence"/>
</dbReference>
<dbReference type="InterPro" id="IPR002423">
    <property type="entry name" value="Cpn60/GroEL/TCP-1"/>
</dbReference>
<dbReference type="SUPFAM" id="SSF48592">
    <property type="entry name" value="GroEL equatorial domain-like"/>
    <property type="match status" value="1"/>
</dbReference>
<keyword evidence="4" id="KW-1185">Reference proteome</keyword>
<evidence type="ECO:0000256" key="1">
    <source>
        <dbReference type="ARBA" id="ARBA00006607"/>
    </source>
</evidence>
<dbReference type="EMBL" id="JAVRRA010003738">
    <property type="protein sequence ID" value="KAK5276105.1"/>
    <property type="molecule type" value="Genomic_DNA"/>
</dbReference>
<comment type="caution">
    <text evidence="3">The sequence shown here is derived from an EMBL/GenBank/DDBJ whole genome shotgun (WGS) entry which is preliminary data.</text>
</comment>
<dbReference type="Gene3D" id="1.10.560.10">
    <property type="entry name" value="GroEL-like equatorial domain"/>
    <property type="match status" value="1"/>
</dbReference>
<evidence type="ECO:0000313" key="3">
    <source>
        <dbReference type="EMBL" id="KAK5276105.1"/>
    </source>
</evidence>
<evidence type="ECO:0000256" key="2">
    <source>
        <dbReference type="ARBA" id="ARBA00023186"/>
    </source>
</evidence>
<reference evidence="3 4" key="1">
    <citation type="submission" date="2023-08" db="EMBL/GenBank/DDBJ databases">
        <title>Black Yeasts Isolated from many extreme environments.</title>
        <authorList>
            <person name="Coleine C."/>
            <person name="Stajich J.E."/>
            <person name="Selbmann L."/>
        </authorList>
    </citation>
    <scope>NUCLEOTIDE SEQUENCE [LARGE SCALE GENOMIC DNA]</scope>
    <source>
        <strain evidence="3 4">CCFEE 536</strain>
    </source>
</reference>